<feature type="compositionally biased region" description="Basic and acidic residues" evidence="1">
    <location>
        <begin position="296"/>
        <end position="313"/>
    </location>
</feature>
<feature type="compositionally biased region" description="Basic and acidic residues" evidence="1">
    <location>
        <begin position="545"/>
        <end position="554"/>
    </location>
</feature>
<feature type="region of interest" description="Disordered" evidence="1">
    <location>
        <begin position="378"/>
        <end position="492"/>
    </location>
</feature>
<protein>
    <recommendedName>
        <fullName evidence="4">PH domain-containing protein</fullName>
    </recommendedName>
</protein>
<feature type="region of interest" description="Disordered" evidence="1">
    <location>
        <begin position="136"/>
        <end position="169"/>
    </location>
</feature>
<dbReference type="KEGG" id="bcom:BAUCODRAFT_489494"/>
<feature type="compositionally biased region" description="Polar residues" evidence="1">
    <location>
        <begin position="800"/>
        <end position="815"/>
    </location>
</feature>
<name>M2MJB2_BAUPA</name>
<feature type="compositionally biased region" description="Polar residues" evidence="1">
    <location>
        <begin position="615"/>
        <end position="624"/>
    </location>
</feature>
<feature type="region of interest" description="Disordered" evidence="1">
    <location>
        <begin position="517"/>
        <end position="536"/>
    </location>
</feature>
<dbReference type="STRING" id="717646.M2MJB2"/>
<feature type="region of interest" description="Disordered" evidence="1">
    <location>
        <begin position="545"/>
        <end position="673"/>
    </location>
</feature>
<evidence type="ECO:0000313" key="3">
    <source>
        <dbReference type="Proteomes" id="UP000011761"/>
    </source>
</evidence>
<evidence type="ECO:0000313" key="2">
    <source>
        <dbReference type="EMBL" id="EMC96771.1"/>
    </source>
</evidence>
<feature type="compositionally biased region" description="Polar residues" evidence="1">
    <location>
        <begin position="462"/>
        <end position="475"/>
    </location>
</feature>
<dbReference type="EMBL" id="KB445555">
    <property type="protein sequence ID" value="EMC96771.1"/>
    <property type="molecule type" value="Genomic_DNA"/>
</dbReference>
<reference evidence="2 3" key="1">
    <citation type="journal article" date="2012" name="PLoS Pathog.">
        <title>Diverse lifestyles and strategies of plant pathogenesis encoded in the genomes of eighteen Dothideomycetes fungi.</title>
        <authorList>
            <person name="Ohm R.A."/>
            <person name="Feau N."/>
            <person name="Henrissat B."/>
            <person name="Schoch C.L."/>
            <person name="Horwitz B.A."/>
            <person name="Barry K.W."/>
            <person name="Condon B.J."/>
            <person name="Copeland A.C."/>
            <person name="Dhillon B."/>
            <person name="Glaser F."/>
            <person name="Hesse C.N."/>
            <person name="Kosti I."/>
            <person name="LaButti K."/>
            <person name="Lindquist E.A."/>
            <person name="Lucas S."/>
            <person name="Salamov A.A."/>
            <person name="Bradshaw R.E."/>
            <person name="Ciuffetti L."/>
            <person name="Hamelin R.C."/>
            <person name="Kema G.H.J."/>
            <person name="Lawrence C."/>
            <person name="Scott J.A."/>
            <person name="Spatafora J.W."/>
            <person name="Turgeon B.G."/>
            <person name="de Wit P.J.G.M."/>
            <person name="Zhong S."/>
            <person name="Goodwin S.B."/>
            <person name="Grigoriev I.V."/>
        </authorList>
    </citation>
    <scope>NUCLEOTIDE SEQUENCE [LARGE SCALE GENOMIC DNA]</scope>
    <source>
        <strain evidence="2 3">UAMH 10762</strain>
    </source>
</reference>
<evidence type="ECO:0008006" key="4">
    <source>
        <dbReference type="Google" id="ProtNLM"/>
    </source>
</evidence>
<sequence>MAEPQLRSRASKLSLFHLFDAPNVEKARGYAEQGLKVLRPKQSRLQLGTQKLPVEPVDGLPPRSTTSMSLRGTAPRPVSRATARETPARTKRRGATGWESLPLYQAHAQATKEGTLEVGSLSTGTVLQKSKSRRDFGRWMNAPSSPRHSGEDRVSMETRRTTRTTTKHISNGSITRLAAPQKVFVLVKSGGLLQYAESGPNDRLPERILQLGKDSAAFACDLIPGRHYVLQISESINQQGMVVARPSTLLMKLGLRKPVTDENTSSFLLVMPDAADMDDWMIATRLVIESMGGHRARPDTAERPKTRDVKNEPTSDVAQSPPMPPLRSPIEAEPRKMSLASRPSLERMNAMPPPEREYDDVSEIDSIDALEQELNDMVRDSPVSPEEELEKQFPPDATQSARSSGALSFDQQRLNSLRNSQRISHSTVGTSATSPTAHSASGSPPTANPIKASSESVREHVPSSTGYRTLSSYSSGRRRSAMPLSGGTEAPLPAIDVNAAVNMHSPYALSMESPVVGRNSPHPLPKPRKLAVATSAPNLRAVAEDVKAKHDSRMSPHLPSQSIAEEKAERPLSIIGDLPHPSMWSGSNKSPVQRLSGEQSPIPSSPNAFRANAAKFTSQQQRTSEPYRPPKRYSSQTFSLPLKIIPSTPENRPPTRTEHREPSFNEVEQGNGEPVVHTLTAKVDTGDTANGDFEAANRRGGLPFYPAHISTQISGHHQRKHPTSATTPSSQYQSHQPNGHTLRRPASVQMRPGAAPPIRSLKPSRSALTLSSMAAQPLQQIHPALREKALPPVPPPTRPQSRTSNGRRIQTQASLSEMDVGVSVAGLGPPAPPPQQPLPVPPGMEGEGSAAGLGIRV</sequence>
<gene>
    <name evidence="2" type="ORF">BAUCODRAFT_489494</name>
</gene>
<feature type="region of interest" description="Disordered" evidence="1">
    <location>
        <begin position="786"/>
        <end position="857"/>
    </location>
</feature>
<dbReference type="HOGENOM" id="CLU_310574_0_0_1"/>
<dbReference type="OrthoDB" id="1749473at2759"/>
<dbReference type="eggNOG" id="ENOG502S4CD">
    <property type="taxonomic scope" value="Eukaryota"/>
</dbReference>
<feature type="compositionally biased region" description="Polar residues" evidence="1">
    <location>
        <begin position="723"/>
        <end position="739"/>
    </location>
</feature>
<feature type="compositionally biased region" description="Polar residues" evidence="1">
    <location>
        <begin position="397"/>
        <end position="428"/>
    </location>
</feature>
<evidence type="ECO:0000256" key="1">
    <source>
        <dbReference type="SAM" id="MobiDB-lite"/>
    </source>
</evidence>
<organism evidence="2 3">
    <name type="scientific">Baudoinia panamericana (strain UAMH 10762)</name>
    <name type="common">Angels' share fungus</name>
    <name type="synonym">Baudoinia compniacensis (strain UAMH 10762)</name>
    <dbReference type="NCBI Taxonomy" id="717646"/>
    <lineage>
        <taxon>Eukaryota</taxon>
        <taxon>Fungi</taxon>
        <taxon>Dikarya</taxon>
        <taxon>Ascomycota</taxon>
        <taxon>Pezizomycotina</taxon>
        <taxon>Dothideomycetes</taxon>
        <taxon>Dothideomycetidae</taxon>
        <taxon>Mycosphaerellales</taxon>
        <taxon>Teratosphaeriaceae</taxon>
        <taxon>Baudoinia</taxon>
    </lineage>
</organism>
<feature type="compositionally biased region" description="Polar residues" evidence="1">
    <location>
        <begin position="584"/>
        <end position="607"/>
    </location>
</feature>
<feature type="compositionally biased region" description="Pro residues" evidence="1">
    <location>
        <begin position="829"/>
        <end position="842"/>
    </location>
</feature>
<keyword evidence="3" id="KW-1185">Reference proteome</keyword>
<feature type="region of interest" description="Disordered" evidence="1">
    <location>
        <begin position="712"/>
        <end position="761"/>
    </location>
</feature>
<dbReference type="RefSeq" id="XP_007676675.1">
    <property type="nucleotide sequence ID" value="XM_007678485.1"/>
</dbReference>
<dbReference type="Proteomes" id="UP000011761">
    <property type="component" value="Unassembled WGS sequence"/>
</dbReference>
<feature type="compositionally biased region" description="Low complexity" evidence="1">
    <location>
        <begin position="429"/>
        <end position="445"/>
    </location>
</feature>
<accession>M2MJB2</accession>
<dbReference type="OMA" id="WPQATKH"/>
<feature type="region of interest" description="Disordered" evidence="1">
    <location>
        <begin position="292"/>
        <end position="359"/>
    </location>
</feature>
<feature type="compositionally biased region" description="Basic and acidic residues" evidence="1">
    <location>
        <begin position="653"/>
        <end position="663"/>
    </location>
</feature>
<dbReference type="AlphaFoldDB" id="M2MJB2"/>
<proteinExistence type="predicted"/>
<feature type="region of interest" description="Disordered" evidence="1">
    <location>
        <begin position="53"/>
        <end position="93"/>
    </location>
</feature>
<feature type="compositionally biased region" description="Basic and acidic residues" evidence="1">
    <location>
        <begin position="148"/>
        <end position="160"/>
    </location>
</feature>
<dbReference type="GeneID" id="19114842"/>